<dbReference type="SUPFAM" id="SSF117892">
    <property type="entry name" value="Band 7/SPFH domain"/>
    <property type="match status" value="1"/>
</dbReference>
<evidence type="ECO:0000313" key="7">
    <source>
        <dbReference type="Proteomes" id="UP000759273"/>
    </source>
</evidence>
<dbReference type="InterPro" id="IPR001107">
    <property type="entry name" value="Band_7"/>
</dbReference>
<comment type="similarity">
    <text evidence="2">Belongs to the band 7/mec-2 family. Flotillin subfamily.</text>
</comment>
<comment type="caution">
    <text evidence="6">The sequence shown here is derived from an EMBL/GenBank/DDBJ whole genome shotgun (WGS) entry which is preliminary data.</text>
</comment>
<evidence type="ECO:0000259" key="5">
    <source>
        <dbReference type="SMART" id="SM00244"/>
    </source>
</evidence>
<dbReference type="InterPro" id="IPR036013">
    <property type="entry name" value="Band_7/SPFH_dom_sf"/>
</dbReference>
<organism evidence="6 7">
    <name type="scientific">Subdoligranulum variabile</name>
    <dbReference type="NCBI Taxonomy" id="214851"/>
    <lineage>
        <taxon>Bacteria</taxon>
        <taxon>Bacillati</taxon>
        <taxon>Bacillota</taxon>
        <taxon>Clostridia</taxon>
        <taxon>Eubacteriales</taxon>
        <taxon>Oscillospiraceae</taxon>
        <taxon>Subdoligranulum</taxon>
    </lineage>
</organism>
<evidence type="ECO:0000256" key="1">
    <source>
        <dbReference type="ARBA" id="ARBA00004370"/>
    </source>
</evidence>
<dbReference type="Pfam" id="PF15975">
    <property type="entry name" value="Flot"/>
    <property type="match status" value="1"/>
</dbReference>
<dbReference type="GO" id="GO:0072659">
    <property type="term" value="P:protein localization to plasma membrane"/>
    <property type="evidence" value="ECO:0007669"/>
    <property type="project" value="TreeGrafter"/>
</dbReference>
<dbReference type="InterPro" id="IPR027705">
    <property type="entry name" value="Flotillin_fam"/>
</dbReference>
<evidence type="ECO:0000256" key="2">
    <source>
        <dbReference type="ARBA" id="ARBA00007161"/>
    </source>
</evidence>
<dbReference type="EMBL" id="JAGZGG010000047">
    <property type="protein sequence ID" value="MBS5333569.1"/>
    <property type="molecule type" value="Genomic_DNA"/>
</dbReference>
<dbReference type="GO" id="GO:0005886">
    <property type="term" value="C:plasma membrane"/>
    <property type="evidence" value="ECO:0007669"/>
    <property type="project" value="TreeGrafter"/>
</dbReference>
<sequence>MLTVIIIAAAVAALIVFFFLCYKKAPPTQAIVVTGLGLSRPKVVCGRGVFVLPIVQRADRLNMRLLKIDVKTPETGVKTKEGVSLWLDSVVTVQVYSENSTVADEEVRNAGYDDVKKYINSRQQAAISNFLGMDETHINEKINDVLQGNLREIVSEMTVDQILTNRKQMAVSVVENARPDLAKMGLEVVTFNVQDVKDAIDAQGHNHGVIEAIGVEQEELVKKRASIAKAEAERDVSCAKAAAAMAANEKEIEAQTAIAKRNNELNLAKSKLKAEADKAAADADAAGMIQTNLRAKDVKESEADAEIAKQKKMVDLAAQEAEVQQRKLDAEIRKQADAELYRRQKQAEAQKYEAERAAEAAKFAKQQEAEGIAMVGRAEAEAIRQKGLAEAEAMKQKAEAYKQYNDAAVAEMMIRVLPEIAKNVAQPLSAIDKVSIIGGDASGVSGVSGNVPVLMAQTLETMKEATGIDMKEIVRANSIQAKTDRNITVKGLDGVKDAVQNDTPSEGESEE</sequence>
<keyword evidence="3" id="KW-0472">Membrane</keyword>
<evidence type="ECO:0000313" key="6">
    <source>
        <dbReference type="EMBL" id="MBS5333569.1"/>
    </source>
</evidence>
<dbReference type="AlphaFoldDB" id="A0A943DI91"/>
<dbReference type="PANTHER" id="PTHR13806:SF46">
    <property type="entry name" value="FLOTILLIN-1-RELATED"/>
    <property type="match status" value="1"/>
</dbReference>
<dbReference type="Proteomes" id="UP000759273">
    <property type="component" value="Unassembled WGS sequence"/>
</dbReference>
<reference evidence="6" key="1">
    <citation type="submission" date="2021-02" db="EMBL/GenBank/DDBJ databases">
        <title>Infant gut strain persistence is associated with maternal origin, phylogeny, and functional potential including surface adhesion and iron acquisition.</title>
        <authorList>
            <person name="Lou Y.C."/>
        </authorList>
    </citation>
    <scope>NUCLEOTIDE SEQUENCE</scope>
    <source>
        <strain evidence="6">L3_101_000M1_dasL3_101_000M1_concoct_87</strain>
    </source>
</reference>
<evidence type="ECO:0000256" key="3">
    <source>
        <dbReference type="ARBA" id="ARBA00023136"/>
    </source>
</evidence>
<comment type="subcellular location">
    <subcellularLocation>
        <location evidence="1">Membrane</location>
    </subcellularLocation>
</comment>
<feature type="coiled-coil region" evidence="4">
    <location>
        <begin position="318"/>
        <end position="362"/>
    </location>
</feature>
<dbReference type="CDD" id="cd03399">
    <property type="entry name" value="SPFH_flotillin"/>
    <property type="match status" value="1"/>
</dbReference>
<dbReference type="Pfam" id="PF01145">
    <property type="entry name" value="Band_7"/>
    <property type="match status" value="1"/>
</dbReference>
<keyword evidence="4" id="KW-0175">Coiled coil</keyword>
<dbReference type="SMART" id="SM00244">
    <property type="entry name" value="PHB"/>
    <property type="match status" value="1"/>
</dbReference>
<feature type="coiled-coil region" evidence="4">
    <location>
        <begin position="215"/>
        <end position="282"/>
    </location>
</feature>
<dbReference type="InterPro" id="IPR031905">
    <property type="entry name" value="Flotillin_C"/>
</dbReference>
<dbReference type="Gene3D" id="3.30.479.30">
    <property type="entry name" value="Band 7 domain"/>
    <property type="match status" value="1"/>
</dbReference>
<gene>
    <name evidence="6" type="ORF">KHY36_13715</name>
</gene>
<protein>
    <submittedName>
        <fullName evidence="6">Flotillin family protein</fullName>
    </submittedName>
</protein>
<feature type="domain" description="Band 7" evidence="5">
    <location>
        <begin position="20"/>
        <end position="204"/>
    </location>
</feature>
<proteinExistence type="inferred from homology"/>
<dbReference type="GO" id="GO:0002020">
    <property type="term" value="F:protease binding"/>
    <property type="evidence" value="ECO:0007669"/>
    <property type="project" value="TreeGrafter"/>
</dbReference>
<evidence type="ECO:0000256" key="4">
    <source>
        <dbReference type="SAM" id="Coils"/>
    </source>
</evidence>
<name>A0A943DI91_9FIRM</name>
<accession>A0A943DI91</accession>
<dbReference type="PANTHER" id="PTHR13806">
    <property type="entry name" value="FLOTILLIN-RELATED"/>
    <property type="match status" value="1"/>
</dbReference>